<dbReference type="PANTHER" id="PTHR31446">
    <property type="entry name" value="ACID PHOSPHATASE/VANADIUM-DEPENDENT HALOPEROXIDASE-RELATED PROTEIN"/>
    <property type="match status" value="1"/>
</dbReference>
<evidence type="ECO:0000313" key="3">
    <source>
        <dbReference type="Proteomes" id="UP000236151"/>
    </source>
</evidence>
<dbReference type="Proteomes" id="UP000236151">
    <property type="component" value="Unassembled WGS sequence"/>
</dbReference>
<evidence type="ECO:0000313" key="2">
    <source>
        <dbReference type="EMBL" id="PNU00751.1"/>
    </source>
</evidence>
<dbReference type="Pfam" id="PF02681">
    <property type="entry name" value="DUF212"/>
    <property type="match status" value="1"/>
</dbReference>
<feature type="transmembrane region" description="Helical" evidence="1">
    <location>
        <begin position="12"/>
        <end position="33"/>
    </location>
</feature>
<proteinExistence type="predicted"/>
<feature type="transmembrane region" description="Helical" evidence="1">
    <location>
        <begin position="125"/>
        <end position="147"/>
    </location>
</feature>
<name>A0A2K2FIY5_9CLOT</name>
<evidence type="ECO:0008006" key="4">
    <source>
        <dbReference type="Google" id="ProtNLM"/>
    </source>
</evidence>
<dbReference type="PANTHER" id="PTHR31446:SF29">
    <property type="entry name" value="ACID PHOSPHATASE_VANADIUM-DEPENDENT HALOPEROXIDASE-RELATED PROTEIN"/>
    <property type="match status" value="1"/>
</dbReference>
<evidence type="ECO:0000256" key="1">
    <source>
        <dbReference type="SAM" id="Phobius"/>
    </source>
</evidence>
<organism evidence="2 3">
    <name type="scientific">Clostridium thermosuccinogenes</name>
    <dbReference type="NCBI Taxonomy" id="84032"/>
    <lineage>
        <taxon>Bacteria</taxon>
        <taxon>Bacillati</taxon>
        <taxon>Bacillota</taxon>
        <taxon>Clostridia</taxon>
        <taxon>Eubacteriales</taxon>
        <taxon>Clostridiaceae</taxon>
        <taxon>Clostridium</taxon>
    </lineage>
</organism>
<dbReference type="AlphaFoldDB" id="A0A2K2FIY5"/>
<dbReference type="RefSeq" id="WP_103080585.1">
    <property type="nucleotide sequence ID" value="NZ_CP021850.1"/>
</dbReference>
<dbReference type="EMBL" id="NIOJ01000007">
    <property type="protein sequence ID" value="PNU00751.1"/>
    <property type="molecule type" value="Genomic_DNA"/>
</dbReference>
<feature type="transmembrane region" description="Helical" evidence="1">
    <location>
        <begin position="75"/>
        <end position="92"/>
    </location>
</feature>
<keyword evidence="3" id="KW-1185">Reference proteome</keyword>
<dbReference type="KEGG" id="cthd:CDO33_06815"/>
<accession>A0A2K2FIY5</accession>
<gene>
    <name evidence="2" type="ORF">CDQ84_04805</name>
</gene>
<keyword evidence="1" id="KW-0812">Transmembrane</keyword>
<dbReference type="InterPro" id="IPR003832">
    <property type="entry name" value="DUF212"/>
</dbReference>
<reference evidence="2 3" key="1">
    <citation type="submission" date="2017-06" db="EMBL/GenBank/DDBJ databases">
        <title>Investigating the central metabolism of Clostridium thermosuccinogenes.</title>
        <authorList>
            <person name="Koendjbiharie J.G."/>
            <person name="van Kranenburg R."/>
        </authorList>
    </citation>
    <scope>NUCLEOTIDE SEQUENCE [LARGE SCALE GENOMIC DNA]</scope>
    <source>
        <strain evidence="2 3">DSM 5806</strain>
    </source>
</reference>
<dbReference type="OrthoDB" id="9792681at2"/>
<comment type="caution">
    <text evidence="2">The sequence shown here is derived from an EMBL/GenBank/DDBJ whole genome shotgun (WGS) entry which is preliminary data.</text>
</comment>
<keyword evidence="1" id="KW-0472">Membrane</keyword>
<keyword evidence="1" id="KW-1133">Transmembrane helix</keyword>
<protein>
    <recommendedName>
        <fullName evidence="4">Acid phosphatase</fullName>
    </recommendedName>
</protein>
<sequence>MQILVEIFSNRAIIIPALAWFIAQALKVVSVVIHDRKLDFTRFIGSGGMPSSHSAFIVSLSAVVGKNLGFDSMEFGMSVAIALIVMYDAAGVRRAAGKHAKVLNKLTRVISGQEKMQFDEELKELLGHTPLEVIMGALLGVIMGLWFG</sequence>